<dbReference type="InterPro" id="IPR011008">
    <property type="entry name" value="Dimeric_a/b-barrel"/>
</dbReference>
<evidence type="ECO:0000313" key="4">
    <source>
        <dbReference type="Proteomes" id="UP000188929"/>
    </source>
</evidence>
<evidence type="ECO:0000259" key="2">
    <source>
        <dbReference type="Pfam" id="PF07110"/>
    </source>
</evidence>
<name>A0A1V2IIU4_9ACTN</name>
<comment type="caution">
    <text evidence="3">The sequence shown here is derived from an EMBL/GenBank/DDBJ whole genome shotgun (WGS) entry which is preliminary data.</text>
</comment>
<dbReference type="AlphaFoldDB" id="A0A1V2IIU4"/>
<keyword evidence="4" id="KW-1185">Reference proteome</keyword>
<dbReference type="SUPFAM" id="SSF54909">
    <property type="entry name" value="Dimeric alpha+beta barrel"/>
    <property type="match status" value="1"/>
</dbReference>
<protein>
    <recommendedName>
        <fullName evidence="2">EthD domain-containing protein</fullName>
    </recommendedName>
</protein>
<reference evidence="4" key="1">
    <citation type="submission" date="2016-10" db="EMBL/GenBank/DDBJ databases">
        <title>Frankia sp. NRRL B-16386 Genome sequencing.</title>
        <authorList>
            <person name="Ghodhbane-Gtari F."/>
            <person name="Swanson E."/>
            <person name="Gueddou A."/>
            <person name="Hezbri K."/>
            <person name="Ktari K."/>
            <person name="Nouioui I."/>
            <person name="Morris K."/>
            <person name="Simpson S."/>
            <person name="Abebe-Akele F."/>
            <person name="Thomas K."/>
            <person name="Gtari M."/>
            <person name="Tisa L.S."/>
        </authorList>
    </citation>
    <scope>NUCLEOTIDE SEQUENCE [LARGE SCALE GENOMIC DNA]</scope>
    <source>
        <strain evidence="4">NRRL B-16386</strain>
    </source>
</reference>
<evidence type="ECO:0000256" key="1">
    <source>
        <dbReference type="SAM" id="MobiDB-lite"/>
    </source>
</evidence>
<dbReference type="OrthoDB" id="3211104at2"/>
<feature type="compositionally biased region" description="Low complexity" evidence="1">
    <location>
        <begin position="144"/>
        <end position="155"/>
    </location>
</feature>
<feature type="domain" description="EthD" evidence="2">
    <location>
        <begin position="33"/>
        <end position="116"/>
    </location>
</feature>
<evidence type="ECO:0000313" key="3">
    <source>
        <dbReference type="EMBL" id="ONH33098.1"/>
    </source>
</evidence>
<dbReference type="RefSeq" id="WP_076813293.1">
    <property type="nucleotide sequence ID" value="NZ_MOMC01000007.1"/>
</dbReference>
<dbReference type="Pfam" id="PF07110">
    <property type="entry name" value="EthD"/>
    <property type="match status" value="1"/>
</dbReference>
<feature type="region of interest" description="Disordered" evidence="1">
    <location>
        <begin position="138"/>
        <end position="162"/>
    </location>
</feature>
<accession>A0A1V2IIU4</accession>
<dbReference type="Proteomes" id="UP000188929">
    <property type="component" value="Unassembled WGS sequence"/>
</dbReference>
<organism evidence="3 4">
    <name type="scientific">Pseudofrankia asymbiotica</name>
    <dbReference type="NCBI Taxonomy" id="1834516"/>
    <lineage>
        <taxon>Bacteria</taxon>
        <taxon>Bacillati</taxon>
        <taxon>Actinomycetota</taxon>
        <taxon>Actinomycetes</taxon>
        <taxon>Frankiales</taxon>
        <taxon>Frankiaceae</taxon>
        <taxon>Pseudofrankia</taxon>
    </lineage>
</organism>
<proteinExistence type="predicted"/>
<sequence>MSGADAGALAGADGPGSKEPPAGEILLFLFTRKDNMSEDQFRDHYLGVHAPMSVAHSTATGRYVVRLVEGGHGPLSLDAVTEIHTESVDAFVDPAKGWDSAENWKAVIDDAASFLDGFHMYRVSREVLVPAEVDADAATHPPNGADGAAGAATAAGGAGARGRSPGVVLARLFLTGDTGEEAADEPDGPDAIPGAVRYRVLDTLSPDAPPLHAVDLVTLPDATAARYRPNAYVLGEYVQKEV</sequence>
<gene>
    <name evidence="3" type="ORF">BL253_02700</name>
</gene>
<dbReference type="STRING" id="1834516.BL253_02700"/>
<dbReference type="Gene3D" id="3.30.70.100">
    <property type="match status" value="1"/>
</dbReference>
<dbReference type="EMBL" id="MOMC01000007">
    <property type="protein sequence ID" value="ONH33098.1"/>
    <property type="molecule type" value="Genomic_DNA"/>
</dbReference>
<dbReference type="InterPro" id="IPR009799">
    <property type="entry name" value="EthD_dom"/>
</dbReference>